<keyword evidence="2" id="KW-1185">Reference proteome</keyword>
<proteinExistence type="predicted"/>
<name>A0A6L8V5S7_9BACL</name>
<organism evidence="1 2">
    <name type="scientific">Paenibacillus silvestris</name>
    <dbReference type="NCBI Taxonomy" id="2606219"/>
    <lineage>
        <taxon>Bacteria</taxon>
        <taxon>Bacillati</taxon>
        <taxon>Bacillota</taxon>
        <taxon>Bacilli</taxon>
        <taxon>Bacillales</taxon>
        <taxon>Paenibacillaceae</taxon>
        <taxon>Paenibacillus</taxon>
    </lineage>
</organism>
<evidence type="ECO:0000313" key="1">
    <source>
        <dbReference type="EMBL" id="MZQ85738.1"/>
    </source>
</evidence>
<comment type="caution">
    <text evidence="1">The sequence shown here is derived from an EMBL/GenBank/DDBJ whole genome shotgun (WGS) entry which is preliminary data.</text>
</comment>
<dbReference type="AlphaFoldDB" id="A0A6L8V5S7"/>
<reference evidence="1 2" key="1">
    <citation type="submission" date="2019-12" db="EMBL/GenBank/DDBJ databases">
        <title>Paenibacillus sp. nov. sp. isolated from soil.</title>
        <authorList>
            <person name="Kim J."/>
            <person name="Jeong S.E."/>
            <person name="Jung H.S."/>
            <person name="Jeon C.O."/>
        </authorList>
    </citation>
    <scope>NUCLEOTIDE SEQUENCE [LARGE SCALE GENOMIC DNA]</scope>
    <source>
        <strain evidence="1 2">5J-6</strain>
    </source>
</reference>
<evidence type="ECO:0000313" key="2">
    <source>
        <dbReference type="Proteomes" id="UP000481087"/>
    </source>
</evidence>
<sequence>MKPTLDIQEIVSALGIDPFRFLDWQEKEIGLKDQPTIPIEEHKDTLSAYGLMA</sequence>
<dbReference type="RefSeq" id="WP_161410062.1">
    <property type="nucleotide sequence ID" value="NZ_WTUZ01000035.1"/>
</dbReference>
<dbReference type="EMBL" id="WTUZ01000035">
    <property type="protein sequence ID" value="MZQ85738.1"/>
    <property type="molecule type" value="Genomic_DNA"/>
</dbReference>
<dbReference type="Proteomes" id="UP000481087">
    <property type="component" value="Unassembled WGS sequence"/>
</dbReference>
<gene>
    <name evidence="1" type="ORF">GQF01_26905</name>
</gene>
<protein>
    <submittedName>
        <fullName evidence="1">Uncharacterized protein</fullName>
    </submittedName>
</protein>
<accession>A0A6L8V5S7</accession>